<name>A0A1L7TIT9_FUSMA</name>
<feature type="region of interest" description="Disordered" evidence="8">
    <location>
        <begin position="1"/>
        <end position="65"/>
    </location>
</feature>
<dbReference type="InterPro" id="IPR025655">
    <property type="entry name" value="PEX14"/>
</dbReference>
<evidence type="ECO:0000256" key="3">
    <source>
        <dbReference type="ARBA" id="ARBA00023140"/>
    </source>
</evidence>
<comment type="similarity">
    <text evidence="1 7">Belongs to the peroxin-14 family.</text>
</comment>
<sequence length="391" mass="43226">MSDSDSDPAIPAWQKAQSDEIDSQNTESAPTPSVSSSTSEVDAPAAEATAEETPQPEIDTDGQERLEVARRFLENDGVRHAPHEKKVEFLKSKGIDEAEIHALLGQDESTTETEVSITSYLAPIYYADNFKAPIPETPNSFAPTPTETLPPTPASHPPVDRPPVVTYPEFLTKAPRPPPLVTKERLFNALYAVTGLSTLIYGTSRYVIRPMVDSQAEARTDFHDLTSRKLDTLVAKLEKTVSEVPPKKPIAAVEEESDAEDPTEMFHRDMGTQTTFPISSVTAMTDSKNNESAAKHNTNQLGSLNKTLSGLKDEYRSQSEGMDKIKTAVDMLRDDLDTMTYTAYPDHSTGYDLYGRSRKPEPDDEIRKVRDNIRRVKGVLLSTRNFPASAR</sequence>
<dbReference type="GO" id="GO:0005102">
    <property type="term" value="F:signaling receptor binding"/>
    <property type="evidence" value="ECO:0007669"/>
    <property type="project" value="TreeGrafter"/>
</dbReference>
<evidence type="ECO:0000256" key="2">
    <source>
        <dbReference type="ARBA" id="ARBA00023010"/>
    </source>
</evidence>
<evidence type="ECO:0000259" key="9">
    <source>
        <dbReference type="Pfam" id="PF04695"/>
    </source>
</evidence>
<proteinExistence type="inferred from homology"/>
<comment type="caution">
    <text evidence="10">The sequence shown here is derived from an EMBL/GenBank/DDBJ whole genome shotgun (WGS) entry which is preliminary data.</text>
</comment>
<dbReference type="VEuPathDB" id="FungiDB:FMAN_12466"/>
<dbReference type="RefSeq" id="XP_041685215.1">
    <property type="nucleotide sequence ID" value="XM_041835009.1"/>
</dbReference>
<reference evidence="11" key="1">
    <citation type="journal article" date="2016" name="Genome Biol. Evol.">
        <title>Comparative 'omics' of the Fusarium fujikuroi species complex highlights differences in genetic potential and metabolite synthesis.</title>
        <authorList>
            <person name="Niehaus E.-M."/>
            <person name="Muensterkoetter M."/>
            <person name="Proctor R.H."/>
            <person name="Brown D.W."/>
            <person name="Sharon A."/>
            <person name="Idan Y."/>
            <person name="Oren-Young L."/>
            <person name="Sieber C.M."/>
            <person name="Novak O."/>
            <person name="Pencik A."/>
            <person name="Tarkowska D."/>
            <person name="Hromadova K."/>
            <person name="Freeman S."/>
            <person name="Maymon M."/>
            <person name="Elazar M."/>
            <person name="Youssef S.A."/>
            <person name="El-Shabrawy E.S.M."/>
            <person name="Shalaby A.B.A."/>
            <person name="Houterman P."/>
            <person name="Brock N.L."/>
            <person name="Burkhardt I."/>
            <person name="Tsavkelova E.A."/>
            <person name="Dickschat J.S."/>
            <person name="Galuszka P."/>
            <person name="Gueldener U."/>
            <person name="Tudzynski B."/>
        </authorList>
    </citation>
    <scope>NUCLEOTIDE SEQUENCE [LARGE SCALE GENOMIC DNA]</scope>
    <source>
        <strain evidence="11">MRC7560</strain>
    </source>
</reference>
<evidence type="ECO:0000256" key="6">
    <source>
        <dbReference type="ARBA" id="ARBA00046271"/>
    </source>
</evidence>
<keyword evidence="7" id="KW-0472">Membrane</keyword>
<dbReference type="PANTHER" id="PTHR23058">
    <property type="entry name" value="PEROXISOMAL MEMBRANE PROTEIN PEX14"/>
    <property type="match status" value="1"/>
</dbReference>
<evidence type="ECO:0000256" key="8">
    <source>
        <dbReference type="SAM" id="MobiDB-lite"/>
    </source>
</evidence>
<keyword evidence="7" id="KW-0653">Protein transport</keyword>
<evidence type="ECO:0000256" key="5">
    <source>
        <dbReference type="ARBA" id="ARBA00029691"/>
    </source>
</evidence>
<feature type="domain" description="Peroxisome membrane anchor protein Pex14p N-terminal" evidence="9">
    <location>
        <begin position="63"/>
        <end position="105"/>
    </location>
</feature>
<dbReference type="Proteomes" id="UP000184255">
    <property type="component" value="Unassembled WGS sequence"/>
</dbReference>
<dbReference type="Gene3D" id="1.10.10.10">
    <property type="entry name" value="Winged helix-like DNA-binding domain superfamily/Winged helix DNA-binding domain"/>
    <property type="match status" value="1"/>
</dbReference>
<dbReference type="Pfam" id="PF04695">
    <property type="entry name" value="Pex14_N"/>
    <property type="match status" value="1"/>
</dbReference>
<protein>
    <recommendedName>
        <fullName evidence="4 7">Peroxisomal membrane protein PEX14</fullName>
    </recommendedName>
    <alternativeName>
        <fullName evidence="5 7">Peroxin-14</fullName>
    </alternativeName>
</protein>
<evidence type="ECO:0000256" key="4">
    <source>
        <dbReference type="ARBA" id="ARBA00029502"/>
    </source>
</evidence>
<evidence type="ECO:0000256" key="1">
    <source>
        <dbReference type="ARBA" id="ARBA00005443"/>
    </source>
</evidence>
<evidence type="ECO:0000313" key="10">
    <source>
        <dbReference type="EMBL" id="CVK98494.1"/>
    </source>
</evidence>
<dbReference type="GeneID" id="65091716"/>
<comment type="subcellular location">
    <subcellularLocation>
        <location evidence="6 7">Peroxisome membrane</location>
    </subcellularLocation>
</comment>
<dbReference type="InterPro" id="IPR036388">
    <property type="entry name" value="WH-like_DNA-bd_sf"/>
</dbReference>
<evidence type="ECO:0000313" key="11">
    <source>
        <dbReference type="Proteomes" id="UP000184255"/>
    </source>
</evidence>
<keyword evidence="2" id="KW-0811">Translocation</keyword>
<evidence type="ECO:0000256" key="7">
    <source>
        <dbReference type="RuleBase" id="RU367032"/>
    </source>
</evidence>
<organism evidence="10 11">
    <name type="scientific">Fusarium mangiferae</name>
    <name type="common">Mango malformation disease fungus</name>
    <dbReference type="NCBI Taxonomy" id="192010"/>
    <lineage>
        <taxon>Eukaryota</taxon>
        <taxon>Fungi</taxon>
        <taxon>Dikarya</taxon>
        <taxon>Ascomycota</taxon>
        <taxon>Pezizomycotina</taxon>
        <taxon>Sordariomycetes</taxon>
        <taxon>Hypocreomycetidae</taxon>
        <taxon>Hypocreales</taxon>
        <taxon>Nectriaceae</taxon>
        <taxon>Fusarium</taxon>
        <taxon>Fusarium fujikuroi species complex</taxon>
    </lineage>
</organism>
<feature type="region of interest" description="Disordered" evidence="8">
    <location>
        <begin position="141"/>
        <end position="160"/>
    </location>
</feature>
<comment type="function">
    <text evidence="7">Component of the PEX13-PEX14 docking complex, a translocon channel that specifically mediates the import of peroxisomal cargo proteins bound to PEX5 receptor. The PEX13-PEX14 docking complex forms a large import pore which can be opened to a diameter of about 9 nm. Mechanistically, PEX5 receptor along with cargo proteins associates with the PEX14 subunit of the PEX13-PEX14 docking complex in the cytosol, leading to the insertion of the receptor into the organelle membrane with the concomitant translocation of the cargo into the peroxisome matrix.</text>
</comment>
<dbReference type="AlphaFoldDB" id="A0A1L7TIT9"/>
<dbReference type="GO" id="GO:0016560">
    <property type="term" value="P:protein import into peroxisome matrix, docking"/>
    <property type="evidence" value="ECO:0007669"/>
    <property type="project" value="UniProtKB-UniRule"/>
</dbReference>
<dbReference type="GO" id="GO:1990429">
    <property type="term" value="C:peroxisomal importomer complex"/>
    <property type="evidence" value="ECO:0007669"/>
    <property type="project" value="TreeGrafter"/>
</dbReference>
<dbReference type="EMBL" id="FCQH01000009">
    <property type="protein sequence ID" value="CVK98494.1"/>
    <property type="molecule type" value="Genomic_DNA"/>
</dbReference>
<gene>
    <name evidence="10" type="ORF">FMAN_12466</name>
</gene>
<keyword evidence="11" id="KW-1185">Reference proteome</keyword>
<dbReference type="InterPro" id="IPR006785">
    <property type="entry name" value="Pex14_N"/>
</dbReference>
<dbReference type="PANTHER" id="PTHR23058:SF5">
    <property type="entry name" value="PEROXISOMAL MEMBRANE PROTEIN PEX14"/>
    <property type="match status" value="1"/>
</dbReference>
<accession>A0A1L7TIT9</accession>
<dbReference type="GO" id="GO:0005778">
    <property type="term" value="C:peroxisomal membrane"/>
    <property type="evidence" value="ECO:0007669"/>
    <property type="project" value="UniProtKB-SubCell"/>
</dbReference>
<feature type="compositionally biased region" description="Low complexity" evidence="8">
    <location>
        <begin position="26"/>
        <end position="57"/>
    </location>
</feature>
<keyword evidence="7" id="KW-0813">Transport</keyword>
<keyword evidence="3 7" id="KW-0576">Peroxisome</keyword>